<reference evidence="2 3" key="1">
    <citation type="submission" date="2011-10" db="EMBL/GenBank/DDBJ databases">
        <authorList>
            <person name="Genoscope - CEA"/>
        </authorList>
    </citation>
    <scope>NUCLEOTIDE SEQUENCE [LARGE SCALE GENOMIC DNA]</scope>
    <source>
        <strain evidence="2 3">RCC 1105</strain>
    </source>
</reference>
<gene>
    <name evidence="2" type="ORF">Bathy05g00860</name>
</gene>
<dbReference type="GeneID" id="19015590"/>
<evidence type="ECO:0000313" key="2">
    <source>
        <dbReference type="EMBL" id="CCO16811.1"/>
    </source>
</evidence>
<keyword evidence="3" id="KW-1185">Reference proteome</keyword>
<name>K8EFL3_9CHLO</name>
<sequence>MGGVSRRRGGFLSFAPRCLLLLCFFVVLVSGQQQRDEEQQRREMEEDEEVVLGVNNDAIRKALRETFPSADDLERATFLAGEIQEELNVTDADAFDVQTFADVEADGLRVVTESFVATTLPTSENNYSMKFVAVSEQLTPNASYGAVVCGFAHPEKCMGSPMMGGAYDYDEYTCGRADIDVAETSHFCELIAEGDTNEDGEIVFIGTPNLVSLQEIRGNETSLEGDDDSEGSKEPPLLLHIALVRLPPTPEEDQKQTPARKLLQGLGGGIGFGGGIGGLNRFGVGGLGVSSLGGINNIVAQDPLFQSGTAHHVAFAQPGFSGLRG</sequence>
<dbReference type="Proteomes" id="UP000198341">
    <property type="component" value="Chromosome 5"/>
</dbReference>
<feature type="signal peptide" evidence="1">
    <location>
        <begin position="1"/>
        <end position="31"/>
    </location>
</feature>
<dbReference type="AlphaFoldDB" id="K8EFL3"/>
<evidence type="ECO:0000313" key="3">
    <source>
        <dbReference type="Proteomes" id="UP000198341"/>
    </source>
</evidence>
<dbReference type="RefSeq" id="XP_007513253.1">
    <property type="nucleotide sequence ID" value="XM_007513191.1"/>
</dbReference>
<dbReference type="EMBL" id="FO082274">
    <property type="protein sequence ID" value="CCO16811.1"/>
    <property type="molecule type" value="Genomic_DNA"/>
</dbReference>
<keyword evidence="1" id="KW-0732">Signal</keyword>
<protein>
    <submittedName>
        <fullName evidence="2">Uncharacterized protein</fullName>
    </submittedName>
</protein>
<organism evidence="2 3">
    <name type="scientific">Bathycoccus prasinos</name>
    <dbReference type="NCBI Taxonomy" id="41875"/>
    <lineage>
        <taxon>Eukaryota</taxon>
        <taxon>Viridiplantae</taxon>
        <taxon>Chlorophyta</taxon>
        <taxon>Mamiellophyceae</taxon>
        <taxon>Mamiellales</taxon>
        <taxon>Bathycoccaceae</taxon>
        <taxon>Bathycoccus</taxon>
    </lineage>
</organism>
<evidence type="ECO:0000256" key="1">
    <source>
        <dbReference type="SAM" id="SignalP"/>
    </source>
</evidence>
<accession>K8EFL3</accession>
<feature type="chain" id="PRO_5030173262" evidence="1">
    <location>
        <begin position="32"/>
        <end position="325"/>
    </location>
</feature>
<dbReference type="KEGG" id="bpg:Bathy05g00860"/>
<proteinExistence type="predicted"/>